<keyword evidence="2 5" id="KW-0863">Zinc-finger</keyword>
<keyword evidence="3" id="KW-0862">Zinc</keyword>
<protein>
    <submittedName>
        <fullName evidence="8">YqaJ domain-containing protein</fullName>
    </submittedName>
</protein>
<evidence type="ECO:0000256" key="5">
    <source>
        <dbReference type="PROSITE-ProRule" id="PRU00309"/>
    </source>
</evidence>
<evidence type="ECO:0000256" key="1">
    <source>
        <dbReference type="ARBA" id="ARBA00022723"/>
    </source>
</evidence>
<organism evidence="8 9">
    <name type="scientific">Aphis craccivora</name>
    <name type="common">Cowpea aphid</name>
    <dbReference type="NCBI Taxonomy" id="307492"/>
    <lineage>
        <taxon>Eukaryota</taxon>
        <taxon>Metazoa</taxon>
        <taxon>Ecdysozoa</taxon>
        <taxon>Arthropoda</taxon>
        <taxon>Hexapoda</taxon>
        <taxon>Insecta</taxon>
        <taxon>Pterygota</taxon>
        <taxon>Neoptera</taxon>
        <taxon>Paraneoptera</taxon>
        <taxon>Hemiptera</taxon>
        <taxon>Sternorrhyncha</taxon>
        <taxon>Aphidomorpha</taxon>
        <taxon>Aphidoidea</taxon>
        <taxon>Aphididae</taxon>
        <taxon>Aphidini</taxon>
        <taxon>Aphis</taxon>
        <taxon>Aphis</taxon>
    </lineage>
</organism>
<evidence type="ECO:0000256" key="2">
    <source>
        <dbReference type="ARBA" id="ARBA00022771"/>
    </source>
</evidence>
<dbReference type="InterPro" id="IPR006612">
    <property type="entry name" value="THAP_Znf"/>
</dbReference>
<dbReference type="GO" id="GO:0008270">
    <property type="term" value="F:zinc ion binding"/>
    <property type="evidence" value="ECO:0007669"/>
    <property type="project" value="UniProtKB-KW"/>
</dbReference>
<gene>
    <name evidence="8" type="ORF">FWK35_00037957</name>
</gene>
<evidence type="ECO:0000313" key="8">
    <source>
        <dbReference type="EMBL" id="KAF0705376.1"/>
    </source>
</evidence>
<dbReference type="Proteomes" id="UP000478052">
    <property type="component" value="Unassembled WGS sequence"/>
</dbReference>
<feature type="non-terminal residue" evidence="8">
    <location>
        <position position="646"/>
    </location>
</feature>
<feature type="domain" description="THAP-type" evidence="7">
    <location>
        <begin position="1"/>
        <end position="96"/>
    </location>
</feature>
<dbReference type="PANTHER" id="PTHR31751">
    <property type="entry name" value="SI:CH211-108C17.2-RELATED-RELATED"/>
    <property type="match status" value="1"/>
</dbReference>
<dbReference type="AlphaFoldDB" id="A0A6G0VSX6"/>
<evidence type="ECO:0000256" key="6">
    <source>
        <dbReference type="SAM" id="MobiDB-lite"/>
    </source>
</evidence>
<keyword evidence="1" id="KW-0479">Metal-binding</keyword>
<evidence type="ECO:0000256" key="3">
    <source>
        <dbReference type="ARBA" id="ARBA00022833"/>
    </source>
</evidence>
<dbReference type="GO" id="GO:0003677">
    <property type="term" value="F:DNA binding"/>
    <property type="evidence" value="ECO:0007669"/>
    <property type="project" value="UniProtKB-UniRule"/>
</dbReference>
<dbReference type="SUPFAM" id="SSF57716">
    <property type="entry name" value="Glucocorticoid receptor-like (DNA-binding domain)"/>
    <property type="match status" value="1"/>
</dbReference>
<dbReference type="OrthoDB" id="6598889at2759"/>
<name>A0A6G0VSX6_APHCR</name>
<sequence length="646" mass="74889">MLCSVFGCNCNSSKNNNGPGKIHFYRFPRRDTSPNRFLKWTTFCKRKQFVPGKSSMICSKHFSNEDFNESDLLREKLMPDTKVVVRLKPRIVPTIFSTQNDISLASTSSGSNRQERMSRKREKKIVKELLKTSTPKKKKGGNDEVFVDVTDINSSLMSLSPRQNYDDTVNDKGIQCEIGNEIYRCQDTIDYDTSFNYFSDENSSSENDTNDKDSESMIDTSMNECFIVFWESLLVLFKSCNICSGKIIKLKHFVQGAFLSINTICEEGHLYQWSSQNKNGTRPEGNILIGASLTLSGILFTQMTVFCETLKLAFFSRTSYDKIIRNYTEPVINAVWSEHKKSNFLELKSSDKIWLAGDGQFDSPGFCAKYCTYTLMDLNSSKIIDFKLVQKGMLKGDLERKACEILLKEIVDQGCKIDLFLTDRHKGIRCDIRTKFPEIQHEFDIWHLSKSLMKRMKILDKKYPDAYLWKTSINNHLWWSSKTCKGDGLLLTQKFTSVLKHISNIHEWEEDGIAQKCEHETLSEEYKNNTLWIHPDSESYNALKKILLAKDFLKDLQHAKHFVHTGRLESYHNVRLKYMPKRIHLKYSGMHMRSILAILDHNSNVNKTMIGDKMVYSKPLGRYTMKNRYTSTTNNWRAEIMQNVKE</sequence>
<reference evidence="8 9" key="1">
    <citation type="submission" date="2019-08" db="EMBL/GenBank/DDBJ databases">
        <title>Whole genome of Aphis craccivora.</title>
        <authorList>
            <person name="Voronova N.V."/>
            <person name="Shulinski R.S."/>
            <person name="Bandarenka Y.V."/>
            <person name="Zhorov D.G."/>
            <person name="Warner D."/>
        </authorList>
    </citation>
    <scope>NUCLEOTIDE SEQUENCE [LARGE SCALE GENOMIC DNA]</scope>
    <source>
        <strain evidence="8">180601</strain>
        <tissue evidence="8">Whole Body</tissue>
    </source>
</reference>
<keyword evidence="4 5" id="KW-0238">DNA-binding</keyword>
<dbReference type="PANTHER" id="PTHR31751:SF42">
    <property type="entry name" value="PROTEIN CBG10204"/>
    <property type="match status" value="1"/>
</dbReference>
<dbReference type="SMART" id="SM00692">
    <property type="entry name" value="DM3"/>
    <property type="match status" value="1"/>
</dbReference>
<dbReference type="PROSITE" id="PS50950">
    <property type="entry name" value="ZF_THAP"/>
    <property type="match status" value="1"/>
</dbReference>
<dbReference type="EMBL" id="VUJU01013260">
    <property type="protein sequence ID" value="KAF0705376.1"/>
    <property type="molecule type" value="Genomic_DNA"/>
</dbReference>
<keyword evidence="9" id="KW-1185">Reference proteome</keyword>
<evidence type="ECO:0000313" key="9">
    <source>
        <dbReference type="Proteomes" id="UP000478052"/>
    </source>
</evidence>
<dbReference type="Pfam" id="PF05485">
    <property type="entry name" value="THAP"/>
    <property type="match status" value="1"/>
</dbReference>
<accession>A0A6G0VSX6</accession>
<dbReference type="SMART" id="SM00980">
    <property type="entry name" value="THAP"/>
    <property type="match status" value="1"/>
</dbReference>
<proteinExistence type="predicted"/>
<comment type="caution">
    <text evidence="8">The sequence shown here is derived from an EMBL/GenBank/DDBJ whole genome shotgun (WGS) entry which is preliminary data.</text>
</comment>
<feature type="region of interest" description="Disordered" evidence="6">
    <location>
        <begin position="104"/>
        <end position="124"/>
    </location>
</feature>
<evidence type="ECO:0000259" key="7">
    <source>
        <dbReference type="PROSITE" id="PS50950"/>
    </source>
</evidence>
<evidence type="ECO:0000256" key="4">
    <source>
        <dbReference type="ARBA" id="ARBA00023125"/>
    </source>
</evidence>